<dbReference type="AlphaFoldDB" id="A0A2K9NMH1"/>
<dbReference type="Proteomes" id="UP000235584">
    <property type="component" value="Chromosome"/>
</dbReference>
<evidence type="ECO:0000313" key="1">
    <source>
        <dbReference type="EMBL" id="AUN96709.1"/>
    </source>
</evidence>
<protein>
    <submittedName>
        <fullName evidence="1">Uncharacterized protein</fullName>
    </submittedName>
</protein>
<sequence>MKALIISSLLFFSLRAMSGEVGEDKKGECIYSNQSNKRDAKVVVDTSTEEAKKEAIKTISK</sequence>
<dbReference type="EMBL" id="CP025704">
    <property type="protein sequence ID" value="AUN96709.1"/>
    <property type="molecule type" value="Genomic_DNA"/>
</dbReference>
<dbReference type="RefSeq" id="WP_102242004.1">
    <property type="nucleotide sequence ID" value="NZ_CP025704.1"/>
</dbReference>
<keyword evidence="2" id="KW-1185">Reference proteome</keyword>
<gene>
    <name evidence="1" type="ORF">C0V70_01005</name>
</gene>
<dbReference type="KEGG" id="bsto:C0V70_01005"/>
<name>A0A2K9NMH1_BACTC</name>
<reference evidence="1 2" key="1">
    <citation type="submission" date="2018-01" db="EMBL/GenBank/DDBJ databases">
        <title>Complete genome sequence of Bacteriovorax stolpii DSM12778.</title>
        <authorList>
            <person name="Tang B."/>
            <person name="Chang J."/>
        </authorList>
    </citation>
    <scope>NUCLEOTIDE SEQUENCE [LARGE SCALE GENOMIC DNA]</scope>
    <source>
        <strain evidence="1 2">DSM 12778</strain>
    </source>
</reference>
<accession>A0A2K9NMH1</accession>
<proteinExistence type="predicted"/>
<organism evidence="1 2">
    <name type="scientific">Bacteriovorax stolpii</name>
    <name type="common">Bdellovibrio stolpii</name>
    <dbReference type="NCBI Taxonomy" id="960"/>
    <lineage>
        <taxon>Bacteria</taxon>
        <taxon>Pseudomonadati</taxon>
        <taxon>Bdellovibrionota</taxon>
        <taxon>Bacteriovoracia</taxon>
        <taxon>Bacteriovoracales</taxon>
        <taxon>Bacteriovoracaceae</taxon>
        <taxon>Bacteriovorax</taxon>
    </lineage>
</organism>
<evidence type="ECO:0000313" key="2">
    <source>
        <dbReference type="Proteomes" id="UP000235584"/>
    </source>
</evidence>